<accession>A0ACC0D4E4</accession>
<organism evidence="1 2">
    <name type="scientific">Hypoxylon rubiginosum</name>
    <dbReference type="NCBI Taxonomy" id="110542"/>
    <lineage>
        <taxon>Eukaryota</taxon>
        <taxon>Fungi</taxon>
        <taxon>Dikarya</taxon>
        <taxon>Ascomycota</taxon>
        <taxon>Pezizomycotina</taxon>
        <taxon>Sordariomycetes</taxon>
        <taxon>Xylariomycetidae</taxon>
        <taxon>Xylariales</taxon>
        <taxon>Hypoxylaceae</taxon>
        <taxon>Hypoxylon</taxon>
    </lineage>
</organism>
<reference evidence="1 2" key="1">
    <citation type="journal article" date="2022" name="New Phytol.">
        <title>Ecological generalism drives hyperdiversity of secondary metabolite gene clusters in xylarialean endophytes.</title>
        <authorList>
            <person name="Franco M.E.E."/>
            <person name="Wisecaver J.H."/>
            <person name="Arnold A.E."/>
            <person name="Ju Y.M."/>
            <person name="Slot J.C."/>
            <person name="Ahrendt S."/>
            <person name="Moore L.P."/>
            <person name="Eastman K.E."/>
            <person name="Scott K."/>
            <person name="Konkel Z."/>
            <person name="Mondo S.J."/>
            <person name="Kuo A."/>
            <person name="Hayes R.D."/>
            <person name="Haridas S."/>
            <person name="Andreopoulos B."/>
            <person name="Riley R."/>
            <person name="LaButti K."/>
            <person name="Pangilinan J."/>
            <person name="Lipzen A."/>
            <person name="Amirebrahimi M."/>
            <person name="Yan J."/>
            <person name="Adam C."/>
            <person name="Keymanesh K."/>
            <person name="Ng V."/>
            <person name="Louie K."/>
            <person name="Northen T."/>
            <person name="Drula E."/>
            <person name="Henrissat B."/>
            <person name="Hsieh H.M."/>
            <person name="Youens-Clark K."/>
            <person name="Lutzoni F."/>
            <person name="Miadlikowska J."/>
            <person name="Eastwood D.C."/>
            <person name="Hamelin R.C."/>
            <person name="Grigoriev I.V."/>
            <person name="U'Ren J.M."/>
        </authorList>
    </citation>
    <scope>NUCLEOTIDE SEQUENCE [LARGE SCALE GENOMIC DNA]</scope>
    <source>
        <strain evidence="1 2">ER1909</strain>
    </source>
</reference>
<comment type="caution">
    <text evidence="1">The sequence shown here is derived from an EMBL/GenBank/DDBJ whole genome shotgun (WGS) entry which is preliminary data.</text>
</comment>
<dbReference type="Proteomes" id="UP001497680">
    <property type="component" value="Unassembled WGS sequence"/>
</dbReference>
<evidence type="ECO:0000313" key="2">
    <source>
        <dbReference type="Proteomes" id="UP001497680"/>
    </source>
</evidence>
<dbReference type="EMBL" id="MU394308">
    <property type="protein sequence ID" value="KAI6087381.1"/>
    <property type="molecule type" value="Genomic_DNA"/>
</dbReference>
<protein>
    <submittedName>
        <fullName evidence="1">Uncharacterized protein</fullName>
    </submittedName>
</protein>
<sequence>MANIGSDCQEIPSSKYLDVRFISDISGIGVLIGFISTAYILLLIVCIYYVVTFNPALDPYRGADDQSKKSLRPNPYDQLILRATRAILRIKAPELRETHVSRALQKAFNKCVLSMADTQVFTGLAILVGGYLCRAELTALHWKMIVYLAWFSCATHLSALVFLRNYLINHPAQRIWRLVSMFILLLALVIAMIPTGHFYWDSLLYEGDYYFIDIGEDSEFDAAPSANVTCYFNTNFKPSAQKARNSMAVSMILLILGFTARIFKLHRKFLWFKIESISHYTVGKVLFSAQFFQKVLGTTTVEDRIVSNMVVAAHITVCVWIDMYTSMASDIYWLVISLTWGTIKIQSLLTLSNRSDKVDNTWTIGQVLPVLLLALPMTSLVEHFLKSIFHEKGQPPVLFDHSPLRDIAVDDLQEQYSTVSGRDQASDLNSGASSVWILRPELLDEYYKGSIWMFWVTIICNAYLIMMTCLLLEPGFTWDTNLKDYVINDTVSQAQNMIVWFIFAQGVTVQISILLASLIEMKLKHRGAIHATLLITYGGFITASVYLFIFIGLVPESLELSQNTSKYGVPMFCVAGTFALFIIALTIKQISSYIRSQRH</sequence>
<evidence type="ECO:0000313" key="1">
    <source>
        <dbReference type="EMBL" id="KAI6087381.1"/>
    </source>
</evidence>
<proteinExistence type="predicted"/>
<gene>
    <name evidence="1" type="ORF">F4821DRAFT_106948</name>
</gene>
<keyword evidence="2" id="KW-1185">Reference proteome</keyword>
<name>A0ACC0D4E4_9PEZI</name>